<evidence type="ECO:0000256" key="12">
    <source>
        <dbReference type="ARBA" id="ARBA00023136"/>
    </source>
</evidence>
<dbReference type="InterPro" id="IPR033369">
    <property type="entry name" value="C19orf12"/>
</dbReference>
<keyword evidence="13" id="KW-0012">Acyltransferase</keyword>
<comment type="similarity">
    <text evidence="4 14">Belongs to the diacylglycerol acyltransferase family.</text>
</comment>
<evidence type="ECO:0000256" key="4">
    <source>
        <dbReference type="ARBA" id="ARBA00005420"/>
    </source>
</evidence>
<organism evidence="15 16">
    <name type="scientific">Mesorhabditis belari</name>
    <dbReference type="NCBI Taxonomy" id="2138241"/>
    <lineage>
        <taxon>Eukaryota</taxon>
        <taxon>Metazoa</taxon>
        <taxon>Ecdysozoa</taxon>
        <taxon>Nematoda</taxon>
        <taxon>Chromadorea</taxon>
        <taxon>Rhabditida</taxon>
        <taxon>Rhabditina</taxon>
        <taxon>Rhabditomorpha</taxon>
        <taxon>Rhabditoidea</taxon>
        <taxon>Rhabditidae</taxon>
        <taxon>Mesorhabditinae</taxon>
        <taxon>Mesorhabditis</taxon>
    </lineage>
</organism>
<dbReference type="EC" id="2.3.1.-" evidence="14"/>
<dbReference type="PANTHER" id="PTHR12317">
    <property type="entry name" value="DIACYLGLYCEROL O-ACYLTRANSFERASE"/>
    <property type="match status" value="1"/>
</dbReference>
<evidence type="ECO:0000256" key="8">
    <source>
        <dbReference type="ARBA" id="ARBA00022798"/>
    </source>
</evidence>
<evidence type="ECO:0000256" key="13">
    <source>
        <dbReference type="ARBA" id="ARBA00023315"/>
    </source>
</evidence>
<sequence>MAVQQYYNMVVDSLEIDDKLKETFTGVARQSLFAGAGTAVGGAIGGKNGAFLGALLGGVIGYFTTPDYSGLVTYYKNLPEARKAEIVEKVQSLVGSISVEDYKIWFGLIENKEMMLNMLLQKPSSVLGIEFAPLNIPLQRRLQTIAVLHHFFLTLAIVIMMLVLPIYLLFTSFWWLIFVYATWLYFDWESPQRGAYPLKWFRDMRVHKYFADYFPVRLHKTAELDGSTNYLVGSHPHGIISLAALVNFTSNATGVDKLFPNVFFRLCTLEGQFWTPFRREYAMLHGFIGCSKKSINWVLENEKKGLAAVLVIGGAEEALDAHPGHHTLTLSNRKGFIRLAIESGASLVPCYAFGENDIYTQIENPKGSKLREFQTWAKQKLGISPPIFRGRGVFNYTFGLLPFRKPIDYVVGNPIKVEKNKNPSREEVDKVHARYVKELVELFEAHKTKYGCDETTKLVIQ</sequence>
<dbReference type="PANTHER" id="PTHR12317:SF0">
    <property type="entry name" value="ACYLTRANSFERASE"/>
    <property type="match status" value="1"/>
</dbReference>
<proteinExistence type="inferred from homology"/>
<evidence type="ECO:0000256" key="3">
    <source>
        <dbReference type="ARBA" id="ARBA00005189"/>
    </source>
</evidence>
<keyword evidence="5" id="KW-0444">Lipid biosynthesis</keyword>
<dbReference type="GO" id="GO:0006071">
    <property type="term" value="P:glycerol metabolic process"/>
    <property type="evidence" value="ECO:0007669"/>
    <property type="project" value="UniProtKB-KW"/>
</dbReference>
<comment type="pathway">
    <text evidence="2">Glycerolipid metabolism; triacylglycerol biosynthesis.</text>
</comment>
<dbReference type="Proteomes" id="UP000887575">
    <property type="component" value="Unassembled WGS sequence"/>
</dbReference>
<keyword evidence="15" id="KW-1185">Reference proteome</keyword>
<evidence type="ECO:0000256" key="6">
    <source>
        <dbReference type="ARBA" id="ARBA00022679"/>
    </source>
</evidence>
<keyword evidence="12 14" id="KW-0472">Membrane</keyword>
<protein>
    <recommendedName>
        <fullName evidence="14">Acyltransferase</fullName>
        <ecNumber evidence="14">2.3.1.-</ecNumber>
    </recommendedName>
</protein>
<evidence type="ECO:0000256" key="11">
    <source>
        <dbReference type="ARBA" id="ARBA00023098"/>
    </source>
</evidence>
<evidence type="ECO:0000256" key="14">
    <source>
        <dbReference type="RuleBase" id="RU367023"/>
    </source>
</evidence>
<keyword evidence="10 14" id="KW-1133">Transmembrane helix</keyword>
<evidence type="ECO:0000313" key="15">
    <source>
        <dbReference type="Proteomes" id="UP000887575"/>
    </source>
</evidence>
<name>A0AAF3FC69_9BILA</name>
<dbReference type="InterPro" id="IPR007130">
    <property type="entry name" value="DAGAT"/>
</dbReference>
<keyword evidence="8" id="KW-0319">Glycerol metabolism</keyword>
<dbReference type="GO" id="GO:0004144">
    <property type="term" value="F:diacylglycerol O-acyltransferase activity"/>
    <property type="evidence" value="ECO:0007669"/>
    <property type="project" value="TreeGrafter"/>
</dbReference>
<keyword evidence="9 14" id="KW-0256">Endoplasmic reticulum</keyword>
<dbReference type="AlphaFoldDB" id="A0AAF3FC69"/>
<evidence type="ECO:0000256" key="10">
    <source>
        <dbReference type="ARBA" id="ARBA00022989"/>
    </source>
</evidence>
<dbReference type="GO" id="GO:0005789">
    <property type="term" value="C:endoplasmic reticulum membrane"/>
    <property type="evidence" value="ECO:0007669"/>
    <property type="project" value="UniProtKB-SubCell"/>
</dbReference>
<comment type="subcellular location">
    <subcellularLocation>
        <location evidence="1 14">Endoplasmic reticulum membrane</location>
        <topology evidence="1 14">Multi-pass membrane protein</topology>
    </subcellularLocation>
</comment>
<evidence type="ECO:0000256" key="7">
    <source>
        <dbReference type="ARBA" id="ARBA00022692"/>
    </source>
</evidence>
<keyword evidence="11" id="KW-0443">Lipid metabolism</keyword>
<keyword evidence="6 14" id="KW-0808">Transferase</keyword>
<dbReference type="GO" id="GO:0019432">
    <property type="term" value="P:triglyceride biosynthetic process"/>
    <property type="evidence" value="ECO:0007669"/>
    <property type="project" value="TreeGrafter"/>
</dbReference>
<comment type="caution">
    <text evidence="14">Lacks conserved residue(s) required for the propagation of feature annotation.</text>
</comment>
<accession>A0AAF3FC69</accession>
<evidence type="ECO:0000256" key="5">
    <source>
        <dbReference type="ARBA" id="ARBA00022516"/>
    </source>
</evidence>
<reference evidence="16" key="1">
    <citation type="submission" date="2024-02" db="UniProtKB">
        <authorList>
            <consortium name="WormBaseParasite"/>
        </authorList>
    </citation>
    <scope>IDENTIFICATION</scope>
</reference>
<dbReference type="WBParaSite" id="MBELARI_LOCUS4519">
    <property type="protein sequence ID" value="MBELARI_LOCUS4519"/>
    <property type="gene ID" value="MBELARI_LOCUS4519"/>
</dbReference>
<dbReference type="CDD" id="cd07987">
    <property type="entry name" value="LPLAT_MGAT-like"/>
    <property type="match status" value="1"/>
</dbReference>
<evidence type="ECO:0000256" key="9">
    <source>
        <dbReference type="ARBA" id="ARBA00022824"/>
    </source>
</evidence>
<evidence type="ECO:0000313" key="16">
    <source>
        <dbReference type="WBParaSite" id="MBELARI_LOCUS4519"/>
    </source>
</evidence>
<feature type="transmembrane region" description="Helical" evidence="14">
    <location>
        <begin position="142"/>
        <end position="160"/>
    </location>
</feature>
<evidence type="ECO:0000256" key="1">
    <source>
        <dbReference type="ARBA" id="ARBA00004477"/>
    </source>
</evidence>
<dbReference type="Pfam" id="PF03982">
    <property type="entry name" value="DAGAT"/>
    <property type="match status" value="1"/>
</dbReference>
<keyword evidence="7 14" id="KW-0812">Transmembrane</keyword>
<evidence type="ECO:0000256" key="2">
    <source>
        <dbReference type="ARBA" id="ARBA00004771"/>
    </source>
</evidence>
<comment type="pathway">
    <text evidence="3">Lipid metabolism.</text>
</comment>
<dbReference type="Pfam" id="PF20721">
    <property type="entry name" value="C19orf12"/>
    <property type="match status" value="1"/>
</dbReference>